<gene>
    <name evidence="1" type="ORF">GCM10010334_76340</name>
</gene>
<dbReference type="RefSeq" id="WP_189828193.1">
    <property type="nucleotide sequence ID" value="NZ_BMVC01000024.1"/>
</dbReference>
<accession>A0A918X6Y7</accession>
<evidence type="ECO:0000313" key="2">
    <source>
        <dbReference type="Proteomes" id="UP000638353"/>
    </source>
</evidence>
<dbReference type="AlphaFoldDB" id="A0A918X6Y7"/>
<name>A0A918X6Y7_9ACTN</name>
<reference evidence="1" key="1">
    <citation type="journal article" date="2014" name="Int. J. Syst. Evol. Microbiol.">
        <title>Complete genome sequence of Corynebacterium casei LMG S-19264T (=DSM 44701T), isolated from a smear-ripened cheese.</title>
        <authorList>
            <consortium name="US DOE Joint Genome Institute (JGI-PGF)"/>
            <person name="Walter F."/>
            <person name="Albersmeier A."/>
            <person name="Kalinowski J."/>
            <person name="Ruckert C."/>
        </authorList>
    </citation>
    <scope>NUCLEOTIDE SEQUENCE</scope>
    <source>
        <strain evidence="1">JCM 4637</strain>
    </source>
</reference>
<evidence type="ECO:0000313" key="1">
    <source>
        <dbReference type="EMBL" id="GHD15870.1"/>
    </source>
</evidence>
<comment type="caution">
    <text evidence="1">The sequence shown here is derived from an EMBL/GenBank/DDBJ whole genome shotgun (WGS) entry which is preliminary data.</text>
</comment>
<organism evidence="1 2">
    <name type="scientific">Streptomyces finlayi</name>
    <dbReference type="NCBI Taxonomy" id="67296"/>
    <lineage>
        <taxon>Bacteria</taxon>
        <taxon>Bacillati</taxon>
        <taxon>Actinomycetota</taxon>
        <taxon>Actinomycetes</taxon>
        <taxon>Kitasatosporales</taxon>
        <taxon>Streptomycetaceae</taxon>
        <taxon>Streptomyces</taxon>
    </lineage>
</organism>
<dbReference type="Proteomes" id="UP000638353">
    <property type="component" value="Unassembled WGS sequence"/>
</dbReference>
<proteinExistence type="predicted"/>
<sequence>MTHPAARLPADPAGLRLHYAYESAPLAGPHARTVEPWTVSIRHHDPKHSTGEQGVQVGRMVFYRVRLTQGRNAHAALVDESEDLVELADAVLDPVTGYFTGEVGDRLLYAGTDLLVMDEVRLDPAWRGAALGPVLAAEAISRLVPGCRAVACTSGLRPDPGWTPDAQEWDRAARKVTAGWERIGFVRLRKETFLLDPAAEAFEQQRELLEEAFARLCRAFQDARPPR</sequence>
<dbReference type="EMBL" id="BMVC01000024">
    <property type="protein sequence ID" value="GHD15870.1"/>
    <property type="molecule type" value="Genomic_DNA"/>
</dbReference>
<reference evidence="1" key="2">
    <citation type="submission" date="2020-09" db="EMBL/GenBank/DDBJ databases">
        <authorList>
            <person name="Sun Q."/>
            <person name="Ohkuma M."/>
        </authorList>
    </citation>
    <scope>NUCLEOTIDE SEQUENCE</scope>
    <source>
        <strain evidence="1">JCM 4637</strain>
    </source>
</reference>
<protein>
    <submittedName>
        <fullName evidence="1">Uncharacterized protein</fullName>
    </submittedName>
</protein>